<keyword evidence="4" id="KW-1185">Reference proteome</keyword>
<dbReference type="Gene3D" id="3.20.20.100">
    <property type="entry name" value="NADP-dependent oxidoreductase domain"/>
    <property type="match status" value="1"/>
</dbReference>
<sequence>MTITQRNLGPSGLQVSLTGLGCNNFGGRLNLDQSREVVHAALDEGITLFDTADVYGNRGGSEEILGELLEGERERVVLATKFALPMNDEGTKQGASRRYILQALHASLKRLRTDHIDLYQLHRPDPHTPIEETLRALGDLIRQGMVRYIGCSNLPAWQVMDAHWTARSLGLEGFISCQDEYSLLVRDPQRELLPAMQHLGLGLLPYFPLASGLLTGKYQRGQPLPEGARLTTTPRLADRVLTDENWQTVENLRAFAEDRGHSLLDLAFSWLAANPQVSSIIAGATSAEQVRQNVRAASWTLTPEDLTEIQRITTPQPA</sequence>
<evidence type="ECO:0000313" key="4">
    <source>
        <dbReference type="Proteomes" id="UP000010467"/>
    </source>
</evidence>
<dbReference type="KEGG" id="dpd:Deipe_1727"/>
<dbReference type="HOGENOM" id="CLU_023205_2_0_0"/>
<dbReference type="PRINTS" id="PR00069">
    <property type="entry name" value="ALDKETRDTASE"/>
</dbReference>
<dbReference type="Proteomes" id="UP000010467">
    <property type="component" value="Chromosome"/>
</dbReference>
<dbReference type="GO" id="GO:0005829">
    <property type="term" value="C:cytosol"/>
    <property type="evidence" value="ECO:0007669"/>
    <property type="project" value="UniProtKB-ARBA"/>
</dbReference>
<proteinExistence type="predicted"/>
<dbReference type="PATRIC" id="fig|937777.3.peg.1728"/>
<organism evidence="3 4">
    <name type="scientific">Deinococcus peraridilitoris (strain DSM 19664 / LMG 22246 / CIP 109416 / KR-200)</name>
    <dbReference type="NCBI Taxonomy" id="937777"/>
    <lineage>
        <taxon>Bacteria</taxon>
        <taxon>Thermotogati</taxon>
        <taxon>Deinococcota</taxon>
        <taxon>Deinococci</taxon>
        <taxon>Deinococcales</taxon>
        <taxon>Deinococcaceae</taxon>
        <taxon>Deinococcus</taxon>
    </lineage>
</organism>
<dbReference type="PROSITE" id="PS51257">
    <property type="entry name" value="PROKAR_LIPOPROTEIN"/>
    <property type="match status" value="1"/>
</dbReference>
<dbReference type="EMBL" id="CP003382">
    <property type="protein sequence ID" value="AFZ67247.1"/>
    <property type="molecule type" value="Genomic_DNA"/>
</dbReference>
<evidence type="ECO:0000256" key="1">
    <source>
        <dbReference type="ARBA" id="ARBA00023002"/>
    </source>
</evidence>
<evidence type="ECO:0000259" key="2">
    <source>
        <dbReference type="Pfam" id="PF00248"/>
    </source>
</evidence>
<reference evidence="4" key="1">
    <citation type="submission" date="2012-03" db="EMBL/GenBank/DDBJ databases">
        <title>Complete sequence of chromosome of Deinococcus peraridilitoris DSM 19664.</title>
        <authorList>
            <person name="Lucas S."/>
            <person name="Copeland A."/>
            <person name="Lapidus A."/>
            <person name="Glavina del Rio T."/>
            <person name="Dalin E."/>
            <person name="Tice H."/>
            <person name="Bruce D."/>
            <person name="Goodwin L."/>
            <person name="Pitluck S."/>
            <person name="Peters L."/>
            <person name="Mikhailova N."/>
            <person name="Lu M."/>
            <person name="Kyrpides N."/>
            <person name="Mavromatis K."/>
            <person name="Ivanova N."/>
            <person name="Brettin T."/>
            <person name="Detter J.C."/>
            <person name="Han C."/>
            <person name="Larimer F."/>
            <person name="Land M."/>
            <person name="Hauser L."/>
            <person name="Markowitz V."/>
            <person name="Cheng J.-F."/>
            <person name="Hugenholtz P."/>
            <person name="Woyke T."/>
            <person name="Wu D."/>
            <person name="Pukall R."/>
            <person name="Steenblock K."/>
            <person name="Brambilla E."/>
            <person name="Klenk H.-P."/>
            <person name="Eisen J.A."/>
        </authorList>
    </citation>
    <scope>NUCLEOTIDE SEQUENCE [LARGE SCALE GENOMIC DNA]</scope>
    <source>
        <strain evidence="4">DSM 19664 / LMG 22246 / CIP 109416 / KR-200</strain>
    </source>
</reference>
<protein>
    <submittedName>
        <fullName evidence="3">Putative oxidoreductase, aryl-alcohol dehydrogenase like protein</fullName>
    </submittedName>
</protein>
<dbReference type="eggNOG" id="COG0667">
    <property type="taxonomic scope" value="Bacteria"/>
</dbReference>
<feature type="domain" description="NADP-dependent oxidoreductase" evidence="2">
    <location>
        <begin position="19"/>
        <end position="312"/>
    </location>
</feature>
<dbReference type="AlphaFoldDB" id="L0A250"/>
<dbReference type="InterPro" id="IPR050523">
    <property type="entry name" value="AKR_Detox_Biosynth"/>
</dbReference>
<dbReference type="InterPro" id="IPR036812">
    <property type="entry name" value="NAD(P)_OxRdtase_dom_sf"/>
</dbReference>
<dbReference type="GO" id="GO:0016491">
    <property type="term" value="F:oxidoreductase activity"/>
    <property type="evidence" value="ECO:0007669"/>
    <property type="project" value="UniProtKB-KW"/>
</dbReference>
<dbReference type="InterPro" id="IPR020471">
    <property type="entry name" value="AKR"/>
</dbReference>
<dbReference type="SUPFAM" id="SSF51430">
    <property type="entry name" value="NAD(P)-linked oxidoreductase"/>
    <property type="match status" value="1"/>
</dbReference>
<dbReference type="Pfam" id="PF00248">
    <property type="entry name" value="Aldo_ket_red"/>
    <property type="match status" value="1"/>
</dbReference>
<dbReference type="PANTHER" id="PTHR43364">
    <property type="entry name" value="NADH-SPECIFIC METHYLGLYOXAL REDUCTASE-RELATED"/>
    <property type="match status" value="1"/>
</dbReference>
<dbReference type="FunFam" id="3.20.20.100:FF:000004">
    <property type="entry name" value="Oxidoreductase, aldo/keto reductase"/>
    <property type="match status" value="1"/>
</dbReference>
<dbReference type="RefSeq" id="WP_015235552.1">
    <property type="nucleotide sequence ID" value="NC_019793.1"/>
</dbReference>
<keyword evidence="1" id="KW-0560">Oxidoreductase</keyword>
<gene>
    <name evidence="3" type="ordered locus">Deipe_1727</name>
</gene>
<name>L0A250_DEIPD</name>
<dbReference type="InterPro" id="IPR023210">
    <property type="entry name" value="NADP_OxRdtase_dom"/>
</dbReference>
<evidence type="ECO:0000313" key="3">
    <source>
        <dbReference type="EMBL" id="AFZ67247.1"/>
    </source>
</evidence>
<accession>L0A250</accession>
<dbReference type="PANTHER" id="PTHR43364:SF4">
    <property type="entry name" value="NAD(P)-LINKED OXIDOREDUCTASE SUPERFAMILY PROTEIN"/>
    <property type="match status" value="1"/>
</dbReference>